<dbReference type="GO" id="GO:0016987">
    <property type="term" value="F:sigma factor activity"/>
    <property type="evidence" value="ECO:0007669"/>
    <property type="project" value="UniProtKB-KW"/>
</dbReference>
<protein>
    <submittedName>
        <fullName evidence="7">RNA polymerase sigma-70 factor (ECF subfamily)</fullName>
    </submittedName>
</protein>
<sequence length="164" mass="18625">MLEKLFHIYSTPLYNHLLGKTGDPELSEDLVQETYLRAADKPDLDSVRNLPSYLFRIANNLLIDHHRRQTVRKTDADTDRLDTCHDESGGPEMQAGTVITLERIKASLATMPKLTQDVFILCRVTGKTHKETARYLRISTSSVQKHLASALNRISQHNETGNNR</sequence>
<dbReference type="SUPFAM" id="SSF88659">
    <property type="entry name" value="Sigma3 and sigma4 domains of RNA polymerase sigma factors"/>
    <property type="match status" value="1"/>
</dbReference>
<dbReference type="Pfam" id="PF04542">
    <property type="entry name" value="Sigma70_r2"/>
    <property type="match status" value="1"/>
</dbReference>
<accession>A0A840U4K3</accession>
<dbReference type="Gene3D" id="1.10.1740.10">
    <property type="match status" value="1"/>
</dbReference>
<evidence type="ECO:0000313" key="7">
    <source>
        <dbReference type="EMBL" id="MBB5320059.1"/>
    </source>
</evidence>
<evidence type="ECO:0000313" key="8">
    <source>
        <dbReference type="Proteomes" id="UP000591735"/>
    </source>
</evidence>
<comment type="similarity">
    <text evidence="1">Belongs to the sigma-70 factor family. ECF subfamily.</text>
</comment>
<dbReference type="GO" id="GO:0003677">
    <property type="term" value="F:DNA binding"/>
    <property type="evidence" value="ECO:0007669"/>
    <property type="project" value="InterPro"/>
</dbReference>
<reference evidence="7 8" key="1">
    <citation type="submission" date="2020-08" db="EMBL/GenBank/DDBJ databases">
        <title>Genomic Encyclopedia of Type Strains, Phase IV (KMG-IV): sequencing the most valuable type-strain genomes for metagenomic binning, comparative biology and taxonomic classification.</title>
        <authorList>
            <person name="Goeker M."/>
        </authorList>
    </citation>
    <scope>NUCLEOTIDE SEQUENCE [LARGE SCALE GENOMIC DNA]</scope>
    <source>
        <strain evidence="7 8">DSM 22359</strain>
    </source>
</reference>
<organism evidence="7 8">
    <name type="scientific">Marinobacter oulmenensis</name>
    <dbReference type="NCBI Taxonomy" id="643747"/>
    <lineage>
        <taxon>Bacteria</taxon>
        <taxon>Pseudomonadati</taxon>
        <taxon>Pseudomonadota</taxon>
        <taxon>Gammaproteobacteria</taxon>
        <taxon>Pseudomonadales</taxon>
        <taxon>Marinobacteraceae</taxon>
        <taxon>Marinobacter</taxon>
    </lineage>
</organism>
<dbReference type="PANTHER" id="PTHR43133">
    <property type="entry name" value="RNA POLYMERASE ECF-TYPE SIGMA FACTO"/>
    <property type="match status" value="1"/>
</dbReference>
<dbReference type="InterPro" id="IPR014284">
    <property type="entry name" value="RNA_pol_sigma-70_dom"/>
</dbReference>
<dbReference type="Gene3D" id="1.10.10.10">
    <property type="entry name" value="Winged helix-like DNA-binding domain superfamily/Winged helix DNA-binding domain"/>
    <property type="match status" value="1"/>
</dbReference>
<evidence type="ECO:0000256" key="3">
    <source>
        <dbReference type="ARBA" id="ARBA00023082"/>
    </source>
</evidence>
<dbReference type="PANTHER" id="PTHR43133:SF63">
    <property type="entry name" value="RNA POLYMERASE SIGMA FACTOR FECI-RELATED"/>
    <property type="match status" value="1"/>
</dbReference>
<dbReference type="RefSeq" id="WP_183699474.1">
    <property type="nucleotide sequence ID" value="NZ_JACHFE010000001.1"/>
</dbReference>
<dbReference type="EMBL" id="JACHFE010000001">
    <property type="protein sequence ID" value="MBB5320059.1"/>
    <property type="molecule type" value="Genomic_DNA"/>
</dbReference>
<feature type="domain" description="RNA polymerase sigma factor 70 region 4 type 2" evidence="6">
    <location>
        <begin position="102"/>
        <end position="153"/>
    </location>
</feature>
<evidence type="ECO:0000259" key="5">
    <source>
        <dbReference type="Pfam" id="PF04542"/>
    </source>
</evidence>
<dbReference type="InterPro" id="IPR039425">
    <property type="entry name" value="RNA_pol_sigma-70-like"/>
</dbReference>
<dbReference type="GO" id="GO:0006352">
    <property type="term" value="P:DNA-templated transcription initiation"/>
    <property type="evidence" value="ECO:0007669"/>
    <property type="project" value="InterPro"/>
</dbReference>
<proteinExistence type="inferred from homology"/>
<dbReference type="SUPFAM" id="SSF88946">
    <property type="entry name" value="Sigma2 domain of RNA polymerase sigma factors"/>
    <property type="match status" value="1"/>
</dbReference>
<evidence type="ECO:0000256" key="1">
    <source>
        <dbReference type="ARBA" id="ARBA00010641"/>
    </source>
</evidence>
<keyword evidence="8" id="KW-1185">Reference proteome</keyword>
<keyword evidence="2" id="KW-0805">Transcription regulation</keyword>
<evidence type="ECO:0000256" key="4">
    <source>
        <dbReference type="ARBA" id="ARBA00023163"/>
    </source>
</evidence>
<dbReference type="AlphaFoldDB" id="A0A840U4K3"/>
<dbReference type="NCBIfam" id="TIGR02937">
    <property type="entry name" value="sigma70-ECF"/>
    <property type="match status" value="1"/>
</dbReference>
<dbReference type="InterPro" id="IPR007627">
    <property type="entry name" value="RNA_pol_sigma70_r2"/>
</dbReference>
<keyword evidence="3" id="KW-0731">Sigma factor</keyword>
<evidence type="ECO:0000259" key="6">
    <source>
        <dbReference type="Pfam" id="PF08281"/>
    </source>
</evidence>
<keyword evidence="4" id="KW-0804">Transcription</keyword>
<dbReference type="InterPro" id="IPR036388">
    <property type="entry name" value="WH-like_DNA-bd_sf"/>
</dbReference>
<dbReference type="Proteomes" id="UP000591735">
    <property type="component" value="Unassembled WGS sequence"/>
</dbReference>
<name>A0A840U4K3_9GAMM</name>
<dbReference type="Pfam" id="PF08281">
    <property type="entry name" value="Sigma70_r4_2"/>
    <property type="match status" value="1"/>
</dbReference>
<feature type="domain" description="RNA polymerase sigma-70 region 2" evidence="5">
    <location>
        <begin position="6"/>
        <end position="70"/>
    </location>
</feature>
<dbReference type="InterPro" id="IPR013249">
    <property type="entry name" value="RNA_pol_sigma70_r4_t2"/>
</dbReference>
<comment type="caution">
    <text evidence="7">The sequence shown here is derived from an EMBL/GenBank/DDBJ whole genome shotgun (WGS) entry which is preliminary data.</text>
</comment>
<dbReference type="InterPro" id="IPR013325">
    <property type="entry name" value="RNA_pol_sigma_r2"/>
</dbReference>
<gene>
    <name evidence="7" type="ORF">HNR38_000527</name>
</gene>
<dbReference type="InterPro" id="IPR013324">
    <property type="entry name" value="RNA_pol_sigma_r3/r4-like"/>
</dbReference>
<evidence type="ECO:0000256" key="2">
    <source>
        <dbReference type="ARBA" id="ARBA00023015"/>
    </source>
</evidence>